<sequence length="86" mass="9962">MFALGDLFAFVFTPDTTFYAMFAFPIGRIYTNALLNTLNARMTFHERDQESDLAEHGQTMARHSMSGHTRCCRQNLRMLQILSRIN</sequence>
<gene>
    <name evidence="2" type="ORF">C8F04DRAFT_388064</name>
</gene>
<evidence type="ECO:0000313" key="3">
    <source>
        <dbReference type="Proteomes" id="UP001218188"/>
    </source>
</evidence>
<name>A0AAD6T1C2_9AGAR</name>
<dbReference type="EMBL" id="JARJCM010000034">
    <property type="protein sequence ID" value="KAJ7037996.1"/>
    <property type="molecule type" value="Genomic_DNA"/>
</dbReference>
<accession>A0AAD6T1C2</accession>
<dbReference type="Pfam" id="PF20152">
    <property type="entry name" value="DUF6534"/>
    <property type="match status" value="1"/>
</dbReference>
<reference evidence="2" key="1">
    <citation type="submission" date="2023-03" db="EMBL/GenBank/DDBJ databases">
        <title>Massive genome expansion in bonnet fungi (Mycena s.s.) driven by repeated elements and novel gene families across ecological guilds.</title>
        <authorList>
            <consortium name="Lawrence Berkeley National Laboratory"/>
            <person name="Harder C.B."/>
            <person name="Miyauchi S."/>
            <person name="Viragh M."/>
            <person name="Kuo A."/>
            <person name="Thoen E."/>
            <person name="Andreopoulos B."/>
            <person name="Lu D."/>
            <person name="Skrede I."/>
            <person name="Drula E."/>
            <person name="Henrissat B."/>
            <person name="Morin E."/>
            <person name="Kohler A."/>
            <person name="Barry K."/>
            <person name="LaButti K."/>
            <person name="Morin E."/>
            <person name="Salamov A."/>
            <person name="Lipzen A."/>
            <person name="Mereny Z."/>
            <person name="Hegedus B."/>
            <person name="Baldrian P."/>
            <person name="Stursova M."/>
            <person name="Weitz H."/>
            <person name="Taylor A."/>
            <person name="Grigoriev I.V."/>
            <person name="Nagy L.G."/>
            <person name="Martin F."/>
            <person name="Kauserud H."/>
        </authorList>
    </citation>
    <scope>NUCLEOTIDE SEQUENCE</scope>
    <source>
        <strain evidence="2">CBHHK200</strain>
    </source>
</reference>
<organism evidence="2 3">
    <name type="scientific">Mycena alexandri</name>
    <dbReference type="NCBI Taxonomy" id="1745969"/>
    <lineage>
        <taxon>Eukaryota</taxon>
        <taxon>Fungi</taxon>
        <taxon>Dikarya</taxon>
        <taxon>Basidiomycota</taxon>
        <taxon>Agaricomycotina</taxon>
        <taxon>Agaricomycetes</taxon>
        <taxon>Agaricomycetidae</taxon>
        <taxon>Agaricales</taxon>
        <taxon>Marasmiineae</taxon>
        <taxon>Mycenaceae</taxon>
        <taxon>Mycena</taxon>
    </lineage>
</organism>
<proteinExistence type="predicted"/>
<feature type="domain" description="DUF6534" evidence="1">
    <location>
        <begin position="7"/>
        <end position="42"/>
    </location>
</feature>
<keyword evidence="3" id="KW-1185">Reference proteome</keyword>
<evidence type="ECO:0000313" key="2">
    <source>
        <dbReference type="EMBL" id="KAJ7037996.1"/>
    </source>
</evidence>
<protein>
    <recommendedName>
        <fullName evidence="1">DUF6534 domain-containing protein</fullName>
    </recommendedName>
</protein>
<dbReference type="AlphaFoldDB" id="A0AAD6T1C2"/>
<dbReference type="InterPro" id="IPR045339">
    <property type="entry name" value="DUF6534"/>
</dbReference>
<dbReference type="Proteomes" id="UP001218188">
    <property type="component" value="Unassembled WGS sequence"/>
</dbReference>
<comment type="caution">
    <text evidence="2">The sequence shown here is derived from an EMBL/GenBank/DDBJ whole genome shotgun (WGS) entry which is preliminary data.</text>
</comment>
<evidence type="ECO:0000259" key="1">
    <source>
        <dbReference type="Pfam" id="PF20152"/>
    </source>
</evidence>